<dbReference type="PANTHER" id="PTHR22901">
    <property type="entry name" value="SIALATE O-ACETYLESTERASE"/>
    <property type="match status" value="1"/>
</dbReference>
<dbReference type="PANTHER" id="PTHR22901:SF0">
    <property type="entry name" value="SIALATE O-ACETYLESTERASE"/>
    <property type="match status" value="1"/>
</dbReference>
<keyword evidence="1" id="KW-0378">Hydrolase</keyword>
<proteinExistence type="predicted"/>
<dbReference type="InterPro" id="IPR005181">
    <property type="entry name" value="SASA"/>
</dbReference>
<dbReference type="EMBL" id="FOAF01000001">
    <property type="protein sequence ID" value="SEK47033.1"/>
    <property type="molecule type" value="Genomic_DNA"/>
</dbReference>
<dbReference type="GO" id="GO:0001681">
    <property type="term" value="F:sialate O-acetylesterase activity"/>
    <property type="evidence" value="ECO:0007669"/>
    <property type="project" value="InterPro"/>
</dbReference>
<feature type="signal peptide" evidence="2">
    <location>
        <begin position="1"/>
        <end position="21"/>
    </location>
</feature>
<dbReference type="STRING" id="407022.SAMN05661044_00319"/>
<evidence type="ECO:0000313" key="5">
    <source>
        <dbReference type="Proteomes" id="UP000199421"/>
    </source>
</evidence>
<evidence type="ECO:0000256" key="1">
    <source>
        <dbReference type="ARBA" id="ARBA00022801"/>
    </source>
</evidence>
<organism evidence="4 5">
    <name type="scientific">Olivibacter domesticus</name>
    <name type="common">Pseudosphingobacterium domesticum</name>
    <dbReference type="NCBI Taxonomy" id="407022"/>
    <lineage>
        <taxon>Bacteria</taxon>
        <taxon>Pseudomonadati</taxon>
        <taxon>Bacteroidota</taxon>
        <taxon>Sphingobacteriia</taxon>
        <taxon>Sphingobacteriales</taxon>
        <taxon>Sphingobacteriaceae</taxon>
        <taxon>Olivibacter</taxon>
    </lineage>
</organism>
<sequence length="496" mass="55602">MTCLKKIYISIFLSGSLVSAAGQTTHLHISPVLQNKMVVQQNKPFKVWGTAKAGEEIEVKADWLSSKVSVTATEKGHFLAILDVPAAKAGDFRNHQVEIRTSDEVVMLDSLLIGDLWFCSGQSNMQFSLKEDKHAAEELPHAADANLRLFNAGLNFSEEPLDSIAGKWQLCTPETAKDFSAVAYYMAKKLRDSLRYPIGVIFTGIGASAAQAYVPKDVLATDSQLNKSYLAPYLASPKAKEEIDGGFSFEKVTRPYLLYNAMIHPFRNLSIKGFCWYQGEANHFERKIYTHLTQTLISAWRQVFKQGDLPFYYVQIAPFYHEKEDPALAFDAFFREAQERIADLNNTEMIVSMDVGEARDLHPKDKRPLGERLAYTALNRTYGYLNVTYKGPKMLYIQYEGNKAIVHYAAQTIVGGLTTRNGESPAFFALAGDDQVFYPAKAKITEHTIELTADSVTNPVAVRYAFFNYPVTNLQNGAGFPALPFRTDHWPEPLIK</sequence>
<gene>
    <name evidence="4" type="ORF">SAMN05661044_00319</name>
</gene>
<feature type="chain" id="PRO_5011508366" evidence="2">
    <location>
        <begin position="22"/>
        <end position="496"/>
    </location>
</feature>
<dbReference type="Proteomes" id="UP000199421">
    <property type="component" value="Unassembled WGS sequence"/>
</dbReference>
<accession>A0A1H7H9A8</accession>
<feature type="domain" description="Sialate O-acetylesterase" evidence="3">
    <location>
        <begin position="245"/>
        <end position="377"/>
    </location>
</feature>
<evidence type="ECO:0000313" key="4">
    <source>
        <dbReference type="EMBL" id="SEK47033.1"/>
    </source>
</evidence>
<evidence type="ECO:0000256" key="2">
    <source>
        <dbReference type="SAM" id="SignalP"/>
    </source>
</evidence>
<reference evidence="5" key="1">
    <citation type="submission" date="2016-10" db="EMBL/GenBank/DDBJ databases">
        <authorList>
            <person name="Varghese N."/>
            <person name="Submissions S."/>
        </authorList>
    </citation>
    <scope>NUCLEOTIDE SEQUENCE [LARGE SCALE GENOMIC DNA]</scope>
    <source>
        <strain evidence="5">DSM 18733</strain>
    </source>
</reference>
<dbReference type="RefSeq" id="WP_238383643.1">
    <property type="nucleotide sequence ID" value="NZ_FOAF01000001.1"/>
</dbReference>
<dbReference type="Gene3D" id="3.40.50.1110">
    <property type="entry name" value="SGNH hydrolase"/>
    <property type="match status" value="1"/>
</dbReference>
<dbReference type="InterPro" id="IPR039329">
    <property type="entry name" value="SIAE"/>
</dbReference>
<dbReference type="AlphaFoldDB" id="A0A1H7H9A8"/>
<protein>
    <submittedName>
        <fullName evidence="4">Sialate O-acetylesterase</fullName>
    </submittedName>
</protein>
<keyword evidence="5" id="KW-1185">Reference proteome</keyword>
<dbReference type="InterPro" id="IPR036514">
    <property type="entry name" value="SGNH_hydro_sf"/>
</dbReference>
<evidence type="ECO:0000259" key="3">
    <source>
        <dbReference type="Pfam" id="PF03629"/>
    </source>
</evidence>
<dbReference type="GO" id="GO:0005975">
    <property type="term" value="P:carbohydrate metabolic process"/>
    <property type="evidence" value="ECO:0007669"/>
    <property type="project" value="TreeGrafter"/>
</dbReference>
<dbReference type="Pfam" id="PF03629">
    <property type="entry name" value="SASA"/>
    <property type="match status" value="1"/>
</dbReference>
<dbReference type="SUPFAM" id="SSF52266">
    <property type="entry name" value="SGNH hydrolase"/>
    <property type="match status" value="1"/>
</dbReference>
<keyword evidence="2" id="KW-0732">Signal</keyword>
<name>A0A1H7H9A8_OLID1</name>